<keyword evidence="1" id="KW-0472">Membrane</keyword>
<feature type="transmembrane region" description="Helical" evidence="1">
    <location>
        <begin position="12"/>
        <end position="35"/>
    </location>
</feature>
<accession>T1AQP2</accession>
<evidence type="ECO:0000256" key="1">
    <source>
        <dbReference type="SAM" id="Phobius"/>
    </source>
</evidence>
<comment type="caution">
    <text evidence="2">The sequence shown here is derived from an EMBL/GenBank/DDBJ whole genome shotgun (WGS) entry which is preliminary data.</text>
</comment>
<feature type="non-terminal residue" evidence="2">
    <location>
        <position position="1"/>
    </location>
</feature>
<reference evidence="2" key="1">
    <citation type="submission" date="2013-08" db="EMBL/GenBank/DDBJ databases">
        <authorList>
            <person name="Mendez C."/>
            <person name="Richter M."/>
            <person name="Ferrer M."/>
            <person name="Sanchez J."/>
        </authorList>
    </citation>
    <scope>NUCLEOTIDE SEQUENCE</scope>
</reference>
<reference evidence="2" key="2">
    <citation type="journal article" date="2014" name="ISME J.">
        <title>Microbial stratification in low pH oxic and suboxic macroscopic growths along an acid mine drainage.</title>
        <authorList>
            <person name="Mendez-Garcia C."/>
            <person name="Mesa V."/>
            <person name="Sprenger R.R."/>
            <person name="Richter M."/>
            <person name="Diez M.S."/>
            <person name="Solano J."/>
            <person name="Bargiela R."/>
            <person name="Golyshina O.V."/>
            <person name="Manteca A."/>
            <person name="Ramos J.L."/>
            <person name="Gallego J.R."/>
            <person name="Llorente I."/>
            <person name="Martins Dos Santos V.A."/>
            <person name="Jensen O.N."/>
            <person name="Pelaez A.I."/>
            <person name="Sanchez J."/>
            <person name="Ferrer M."/>
        </authorList>
    </citation>
    <scope>NUCLEOTIDE SEQUENCE</scope>
</reference>
<organism evidence="2">
    <name type="scientific">mine drainage metagenome</name>
    <dbReference type="NCBI Taxonomy" id="410659"/>
    <lineage>
        <taxon>unclassified sequences</taxon>
        <taxon>metagenomes</taxon>
        <taxon>ecological metagenomes</taxon>
    </lineage>
</organism>
<dbReference type="AlphaFoldDB" id="T1AQP2"/>
<feature type="transmembrane region" description="Helical" evidence="1">
    <location>
        <begin position="85"/>
        <end position="104"/>
    </location>
</feature>
<gene>
    <name evidence="2" type="ORF">B2A_10048</name>
</gene>
<feature type="non-terminal residue" evidence="2">
    <location>
        <position position="154"/>
    </location>
</feature>
<keyword evidence="1" id="KW-0812">Transmembrane</keyword>
<dbReference type="InterPro" id="IPR007254">
    <property type="entry name" value="DUF373"/>
</dbReference>
<dbReference type="Pfam" id="PF04123">
    <property type="entry name" value="DUF373"/>
    <property type="match status" value="1"/>
</dbReference>
<feature type="transmembrane region" description="Helical" evidence="1">
    <location>
        <begin position="124"/>
        <end position="142"/>
    </location>
</feature>
<protein>
    <submittedName>
        <fullName evidence="2">Membrane protein containing DUF373</fullName>
    </submittedName>
</protein>
<dbReference type="EMBL" id="AUZZ01007251">
    <property type="protein sequence ID" value="EQD43039.1"/>
    <property type="molecule type" value="Genomic_DNA"/>
</dbReference>
<dbReference type="PANTHER" id="PTHR38815">
    <property type="entry name" value="HYPOTHETICAL MEMBRANE PROTEIN, CONSERVED, DUF373 FAMILY"/>
    <property type="match status" value="1"/>
</dbReference>
<feature type="transmembrane region" description="Helical" evidence="1">
    <location>
        <begin position="47"/>
        <end position="65"/>
    </location>
</feature>
<name>T1AQP2_9ZZZZ</name>
<keyword evidence="1" id="KW-1133">Transmembrane helix</keyword>
<dbReference type="PANTHER" id="PTHR38815:SF1">
    <property type="entry name" value="DUF373 FAMILY PROTEIN"/>
    <property type="match status" value="1"/>
</dbReference>
<proteinExistence type="predicted"/>
<evidence type="ECO:0000313" key="2">
    <source>
        <dbReference type="EMBL" id="EQD43039.1"/>
    </source>
</evidence>
<sequence length="154" mass="16924">ALKDKKLVSKFIIPIGLLLLTYGIVTLTVAIYLALIGSTSGLNPSGYSETLVTVVIGAYFVERGFDLRFILANMLNDIKKYSEEARILFISYIVSIGIVLVGIASSYVSVSTGTGVLFNKVLEYLAYFSWWVYGAVFAREALRAVDKYLGEEGQ</sequence>